<keyword evidence="5 18" id="KW-0479">Metal-binding</keyword>
<dbReference type="PANTHER" id="PTHR47707:SF1">
    <property type="entry name" value="NUDIX HYDROLASE FAMILY PROTEIN"/>
    <property type="match status" value="1"/>
</dbReference>
<evidence type="ECO:0000256" key="6">
    <source>
        <dbReference type="ARBA" id="ARBA00022763"/>
    </source>
</evidence>
<dbReference type="PANTHER" id="PTHR47707">
    <property type="entry name" value="8-OXO-DGTP DIPHOSPHATASE"/>
    <property type="match status" value="1"/>
</dbReference>
<reference evidence="21" key="2">
    <citation type="submission" date="2020-09" db="EMBL/GenBank/DDBJ databases">
        <authorList>
            <person name="Sun Q."/>
            <person name="Kim S."/>
        </authorList>
    </citation>
    <scope>NUCLEOTIDE SEQUENCE</scope>
    <source>
        <strain evidence="21">KCTC 32501</strain>
    </source>
</reference>
<comment type="caution">
    <text evidence="21">The sequence shown here is derived from an EMBL/GenBank/DDBJ whole genome shotgun (WGS) entry which is preliminary data.</text>
</comment>
<dbReference type="GO" id="GO:0046872">
    <property type="term" value="F:metal ion binding"/>
    <property type="evidence" value="ECO:0007669"/>
    <property type="project" value="UniProtKB-KW"/>
</dbReference>
<keyword evidence="22" id="KW-1185">Reference proteome</keyword>
<evidence type="ECO:0000256" key="3">
    <source>
        <dbReference type="ARBA" id="ARBA00022457"/>
    </source>
</evidence>
<dbReference type="GO" id="GO:0044716">
    <property type="term" value="F:8-oxo-GDP phosphatase activity"/>
    <property type="evidence" value="ECO:0007669"/>
    <property type="project" value="TreeGrafter"/>
</dbReference>
<keyword evidence="8 18" id="KW-0460">Magnesium</keyword>
<dbReference type="Gene3D" id="3.90.79.10">
    <property type="entry name" value="Nucleoside Triphosphate Pyrophosphohydrolase"/>
    <property type="match status" value="1"/>
</dbReference>
<keyword evidence="4" id="KW-0235">DNA replication</keyword>
<dbReference type="PRINTS" id="PR01401">
    <property type="entry name" value="MUTATORMUTT"/>
</dbReference>
<dbReference type="GO" id="GO:0006281">
    <property type="term" value="P:DNA repair"/>
    <property type="evidence" value="ECO:0007669"/>
    <property type="project" value="UniProtKB-KW"/>
</dbReference>
<evidence type="ECO:0000256" key="4">
    <source>
        <dbReference type="ARBA" id="ARBA00022705"/>
    </source>
</evidence>
<dbReference type="InterPro" id="IPR003561">
    <property type="entry name" value="Mutator_MutT"/>
</dbReference>
<dbReference type="InterPro" id="IPR015797">
    <property type="entry name" value="NUDIX_hydrolase-like_dom_sf"/>
</dbReference>
<evidence type="ECO:0000256" key="14">
    <source>
        <dbReference type="ARBA" id="ARBA00041592"/>
    </source>
</evidence>
<keyword evidence="9" id="KW-0234">DNA repair</keyword>
<dbReference type="AlphaFoldDB" id="A0A8J3CLJ3"/>
<dbReference type="InterPro" id="IPR000086">
    <property type="entry name" value="NUDIX_hydrolase_dom"/>
</dbReference>
<sequence>MSEIKIIDVAVGVLCNDAGEVLFAQRPEGKPMAGYWEFPGGKLESGESVHQALARELHEELGINIGPSIHWRVIEHVYPHAHVLLHFQIIREWTGTPHGKENQALHWQKLVVRDGVVEAQDTQPILPATEPLLVELADAIEQILSV</sequence>
<dbReference type="Proteomes" id="UP000614287">
    <property type="component" value="Unassembled WGS sequence"/>
</dbReference>
<keyword evidence="3" id="KW-0515">Mutator protein</keyword>
<evidence type="ECO:0000259" key="20">
    <source>
        <dbReference type="PROSITE" id="PS51462"/>
    </source>
</evidence>
<evidence type="ECO:0000256" key="5">
    <source>
        <dbReference type="ARBA" id="ARBA00022723"/>
    </source>
</evidence>
<dbReference type="PROSITE" id="PS51462">
    <property type="entry name" value="NUDIX"/>
    <property type="match status" value="1"/>
</dbReference>
<evidence type="ECO:0000256" key="15">
    <source>
        <dbReference type="ARBA" id="ARBA00041979"/>
    </source>
</evidence>
<dbReference type="PRINTS" id="PR00502">
    <property type="entry name" value="NUDIXFAMILY"/>
</dbReference>
<dbReference type="InterPro" id="IPR020084">
    <property type="entry name" value="NUDIX_hydrolase_CS"/>
</dbReference>
<dbReference type="Pfam" id="PF00293">
    <property type="entry name" value="NUDIX"/>
    <property type="match status" value="1"/>
</dbReference>
<organism evidence="21 22">
    <name type="scientific">Formosimonas limnophila</name>
    <dbReference type="NCBI Taxonomy" id="1384487"/>
    <lineage>
        <taxon>Bacteria</taxon>
        <taxon>Pseudomonadati</taxon>
        <taxon>Pseudomonadota</taxon>
        <taxon>Betaproteobacteria</taxon>
        <taxon>Burkholderiales</taxon>
        <taxon>Burkholderiaceae</taxon>
        <taxon>Formosimonas</taxon>
    </lineage>
</organism>
<feature type="binding site" evidence="18">
    <location>
        <position position="60"/>
    </location>
    <ligand>
        <name>Mg(2+)</name>
        <dbReference type="ChEBI" id="CHEBI:18420"/>
    </ligand>
</feature>
<evidence type="ECO:0000313" key="21">
    <source>
        <dbReference type="EMBL" id="GHA76735.1"/>
    </source>
</evidence>
<comment type="similarity">
    <text evidence="2 19">Belongs to the Nudix hydrolase family.</text>
</comment>
<dbReference type="CDD" id="cd03425">
    <property type="entry name" value="NUDIX_MutT_NudA_like"/>
    <property type="match status" value="1"/>
</dbReference>
<dbReference type="InterPro" id="IPR047127">
    <property type="entry name" value="MutT-like"/>
</dbReference>
<dbReference type="GO" id="GO:0044715">
    <property type="term" value="F:8-oxo-dGDP phosphatase activity"/>
    <property type="evidence" value="ECO:0007669"/>
    <property type="project" value="TreeGrafter"/>
</dbReference>
<dbReference type="GO" id="GO:0035539">
    <property type="term" value="F:8-oxo-7,8-dihydrodeoxyguanosine triphosphate pyrophosphatase activity"/>
    <property type="evidence" value="ECO:0007669"/>
    <property type="project" value="UniProtKB-EC"/>
</dbReference>
<dbReference type="PROSITE" id="PS00893">
    <property type="entry name" value="NUDIX_BOX"/>
    <property type="match status" value="1"/>
</dbReference>
<reference evidence="21" key="1">
    <citation type="journal article" date="2014" name="Int. J. Syst. Evol. Microbiol.">
        <title>Complete genome sequence of Corynebacterium casei LMG S-19264T (=DSM 44701T), isolated from a smear-ripened cheese.</title>
        <authorList>
            <consortium name="US DOE Joint Genome Institute (JGI-PGF)"/>
            <person name="Walter F."/>
            <person name="Albersmeier A."/>
            <person name="Kalinowski J."/>
            <person name="Ruckert C."/>
        </authorList>
    </citation>
    <scope>NUCLEOTIDE SEQUENCE</scope>
    <source>
        <strain evidence="21">KCTC 32501</strain>
    </source>
</reference>
<evidence type="ECO:0000256" key="11">
    <source>
        <dbReference type="ARBA" id="ARBA00036904"/>
    </source>
</evidence>
<evidence type="ECO:0000256" key="17">
    <source>
        <dbReference type="PIRSR" id="PIRSR603561-1"/>
    </source>
</evidence>
<evidence type="ECO:0000256" key="13">
    <source>
        <dbReference type="ARBA" id="ARBA00040794"/>
    </source>
</evidence>
<feature type="domain" description="Nudix hydrolase" evidence="20">
    <location>
        <begin position="5"/>
        <end position="146"/>
    </location>
</feature>
<feature type="binding site" evidence="17">
    <location>
        <position position="26"/>
    </location>
    <ligand>
        <name>8-oxo-dGTP</name>
        <dbReference type="ChEBI" id="CHEBI:77896"/>
    </ligand>
</feature>
<dbReference type="GO" id="GO:0006260">
    <property type="term" value="P:DNA replication"/>
    <property type="evidence" value="ECO:0007669"/>
    <property type="project" value="UniProtKB-KW"/>
</dbReference>
<evidence type="ECO:0000256" key="16">
    <source>
        <dbReference type="ARBA" id="ARBA00042798"/>
    </source>
</evidence>
<keyword evidence="7 19" id="KW-0378">Hydrolase</keyword>
<evidence type="ECO:0000256" key="2">
    <source>
        <dbReference type="ARBA" id="ARBA00005582"/>
    </source>
</evidence>
<evidence type="ECO:0000256" key="10">
    <source>
        <dbReference type="ARBA" id="ARBA00035861"/>
    </source>
</evidence>
<dbReference type="EC" id="3.6.1.55" evidence="12"/>
<gene>
    <name evidence="21" type="ORF">GCM10009007_17150</name>
</gene>
<evidence type="ECO:0000256" key="9">
    <source>
        <dbReference type="ARBA" id="ARBA00023204"/>
    </source>
</evidence>
<dbReference type="SUPFAM" id="SSF55811">
    <property type="entry name" value="Nudix"/>
    <property type="match status" value="1"/>
</dbReference>
<comment type="catalytic activity">
    <reaction evidence="10">
        <text>8-oxo-dGTP + H2O = 8-oxo-dGMP + diphosphate + H(+)</text>
        <dbReference type="Rhea" id="RHEA:31575"/>
        <dbReference type="ChEBI" id="CHEBI:15377"/>
        <dbReference type="ChEBI" id="CHEBI:15378"/>
        <dbReference type="ChEBI" id="CHEBI:33019"/>
        <dbReference type="ChEBI" id="CHEBI:63224"/>
        <dbReference type="ChEBI" id="CHEBI:77896"/>
        <dbReference type="EC" id="3.6.1.55"/>
    </reaction>
</comment>
<evidence type="ECO:0000313" key="22">
    <source>
        <dbReference type="Proteomes" id="UP000614287"/>
    </source>
</evidence>
<evidence type="ECO:0000256" key="8">
    <source>
        <dbReference type="ARBA" id="ARBA00022842"/>
    </source>
</evidence>
<evidence type="ECO:0000256" key="1">
    <source>
        <dbReference type="ARBA" id="ARBA00001946"/>
    </source>
</evidence>
<protein>
    <recommendedName>
        <fullName evidence="13">8-oxo-dGTP diphosphatase</fullName>
        <ecNumber evidence="12">3.6.1.55</ecNumber>
    </recommendedName>
    <alternativeName>
        <fullName evidence="16">7,8-dihydro-8-oxoguanine-triphosphatase</fullName>
    </alternativeName>
    <alternativeName>
        <fullName evidence="15">Mutator protein MutT</fullName>
    </alternativeName>
    <alternativeName>
        <fullName evidence="14">dGTP pyrophosphohydrolase</fullName>
    </alternativeName>
</protein>
<feature type="binding site" evidence="17">
    <location>
        <begin position="37"/>
        <end position="40"/>
    </location>
    <ligand>
        <name>8-oxo-dGTP</name>
        <dbReference type="ChEBI" id="CHEBI:77896"/>
    </ligand>
</feature>
<dbReference type="NCBIfam" id="TIGR00586">
    <property type="entry name" value="mutt"/>
    <property type="match status" value="1"/>
</dbReference>
<evidence type="ECO:0000256" key="12">
    <source>
        <dbReference type="ARBA" id="ARBA00038905"/>
    </source>
</evidence>
<dbReference type="EMBL" id="BMZG01000009">
    <property type="protein sequence ID" value="GHA76735.1"/>
    <property type="molecule type" value="Genomic_DNA"/>
</dbReference>
<evidence type="ECO:0000256" key="18">
    <source>
        <dbReference type="PIRSR" id="PIRSR603561-2"/>
    </source>
</evidence>
<accession>A0A8J3CLJ3</accession>
<comment type="catalytic activity">
    <reaction evidence="11">
        <text>8-oxo-GTP + H2O = 8-oxo-GMP + diphosphate + H(+)</text>
        <dbReference type="Rhea" id="RHEA:67616"/>
        <dbReference type="ChEBI" id="CHEBI:15377"/>
        <dbReference type="ChEBI" id="CHEBI:15378"/>
        <dbReference type="ChEBI" id="CHEBI:33019"/>
        <dbReference type="ChEBI" id="CHEBI:143553"/>
        <dbReference type="ChEBI" id="CHEBI:145694"/>
    </reaction>
</comment>
<name>A0A8J3CLJ3_9BURK</name>
<dbReference type="InterPro" id="IPR020476">
    <property type="entry name" value="Nudix_hydrolase"/>
</dbReference>
<dbReference type="RefSeq" id="WP_189493548.1">
    <property type="nucleotide sequence ID" value="NZ_BMZG01000009.1"/>
</dbReference>
<keyword evidence="6" id="KW-0227">DNA damage</keyword>
<comment type="cofactor">
    <cofactor evidence="1 18">
        <name>Mg(2+)</name>
        <dbReference type="ChEBI" id="CHEBI:18420"/>
    </cofactor>
</comment>
<evidence type="ECO:0000256" key="7">
    <source>
        <dbReference type="ARBA" id="ARBA00022801"/>
    </source>
</evidence>
<feature type="binding site" evidence="18">
    <location>
        <position position="40"/>
    </location>
    <ligand>
        <name>Mg(2+)</name>
        <dbReference type="ChEBI" id="CHEBI:18420"/>
    </ligand>
</feature>
<proteinExistence type="inferred from homology"/>
<dbReference type="GO" id="GO:0008413">
    <property type="term" value="F:8-oxo-7,8-dihydroguanosine triphosphate pyrophosphatase activity"/>
    <property type="evidence" value="ECO:0007669"/>
    <property type="project" value="InterPro"/>
</dbReference>
<evidence type="ECO:0000256" key="19">
    <source>
        <dbReference type="RuleBase" id="RU003476"/>
    </source>
</evidence>